<name>A0A917U6E2_9ACTN</name>
<dbReference type="RefSeq" id="WP_229706394.1">
    <property type="nucleotide sequence ID" value="NZ_BMNB01000027.1"/>
</dbReference>
<evidence type="ECO:0008006" key="4">
    <source>
        <dbReference type="Google" id="ProtNLM"/>
    </source>
</evidence>
<evidence type="ECO:0000256" key="1">
    <source>
        <dbReference type="SAM" id="MobiDB-lite"/>
    </source>
</evidence>
<dbReference type="SUPFAM" id="SSF46785">
    <property type="entry name" value="Winged helix' DNA-binding domain"/>
    <property type="match status" value="1"/>
</dbReference>
<feature type="compositionally biased region" description="Low complexity" evidence="1">
    <location>
        <begin position="26"/>
        <end position="38"/>
    </location>
</feature>
<dbReference type="InterPro" id="IPR036390">
    <property type="entry name" value="WH_DNA-bd_sf"/>
</dbReference>
<accession>A0A917U6E2</accession>
<dbReference type="InterPro" id="IPR036388">
    <property type="entry name" value="WH-like_DNA-bd_sf"/>
</dbReference>
<dbReference type="Gene3D" id="1.10.10.10">
    <property type="entry name" value="Winged helix-like DNA-binding domain superfamily/Winged helix DNA-binding domain"/>
    <property type="match status" value="1"/>
</dbReference>
<keyword evidence="3" id="KW-1185">Reference proteome</keyword>
<dbReference type="EMBL" id="BMNB01000027">
    <property type="protein sequence ID" value="GGM57275.1"/>
    <property type="molecule type" value="Genomic_DNA"/>
</dbReference>
<dbReference type="Proteomes" id="UP000608890">
    <property type="component" value="Unassembled WGS sequence"/>
</dbReference>
<dbReference type="AlphaFoldDB" id="A0A917U6E2"/>
<gene>
    <name evidence="2" type="ORF">GCM10011608_47740</name>
</gene>
<feature type="region of interest" description="Disordered" evidence="1">
    <location>
        <begin position="1"/>
        <end position="46"/>
    </location>
</feature>
<reference evidence="2" key="2">
    <citation type="submission" date="2020-09" db="EMBL/GenBank/DDBJ databases">
        <authorList>
            <person name="Sun Q."/>
            <person name="Zhou Y."/>
        </authorList>
    </citation>
    <scope>NUCLEOTIDE SEQUENCE</scope>
    <source>
        <strain evidence="2">CGMCC 4.7312</strain>
    </source>
</reference>
<proteinExistence type="predicted"/>
<organism evidence="2 3">
    <name type="scientific">Micromonospora sonchi</name>
    <dbReference type="NCBI Taxonomy" id="1763543"/>
    <lineage>
        <taxon>Bacteria</taxon>
        <taxon>Bacillati</taxon>
        <taxon>Actinomycetota</taxon>
        <taxon>Actinomycetes</taxon>
        <taxon>Micromonosporales</taxon>
        <taxon>Micromonosporaceae</taxon>
        <taxon>Micromonospora</taxon>
    </lineage>
</organism>
<protein>
    <recommendedName>
        <fullName evidence="4">MarR family transcriptional regulator</fullName>
    </recommendedName>
</protein>
<sequence>MGVPDGVPVQRDAIVLDSQVDRNHQAHAGDGLGADAAPQPDPESPRYTRAVLTDAGWNLVVAAAPGHVTAVRRYVIDGLTDEQVAALREVARHVTEQVDEAAAEESRRP</sequence>
<comment type="caution">
    <text evidence="2">The sequence shown here is derived from an EMBL/GenBank/DDBJ whole genome shotgun (WGS) entry which is preliminary data.</text>
</comment>
<evidence type="ECO:0000313" key="3">
    <source>
        <dbReference type="Proteomes" id="UP000608890"/>
    </source>
</evidence>
<evidence type="ECO:0000313" key="2">
    <source>
        <dbReference type="EMBL" id="GGM57275.1"/>
    </source>
</evidence>
<reference evidence="2" key="1">
    <citation type="journal article" date="2014" name="Int. J. Syst. Evol. Microbiol.">
        <title>Complete genome sequence of Corynebacterium casei LMG S-19264T (=DSM 44701T), isolated from a smear-ripened cheese.</title>
        <authorList>
            <consortium name="US DOE Joint Genome Institute (JGI-PGF)"/>
            <person name="Walter F."/>
            <person name="Albersmeier A."/>
            <person name="Kalinowski J."/>
            <person name="Ruckert C."/>
        </authorList>
    </citation>
    <scope>NUCLEOTIDE SEQUENCE</scope>
    <source>
        <strain evidence="2">CGMCC 4.7312</strain>
    </source>
</reference>